<keyword evidence="3 5" id="KW-0195">Cyclin</keyword>
<evidence type="ECO:0000256" key="1">
    <source>
        <dbReference type="ARBA" id="ARBA00006955"/>
    </source>
</evidence>
<dbReference type="InterPro" id="IPR004367">
    <property type="entry name" value="Cyclin_C-dom"/>
</dbReference>
<feature type="domain" description="Cyclin-like" evidence="7">
    <location>
        <begin position="131"/>
        <end position="215"/>
    </location>
</feature>
<dbReference type="Proteomes" id="UP000623129">
    <property type="component" value="Unassembled WGS sequence"/>
</dbReference>
<dbReference type="InterPro" id="IPR013763">
    <property type="entry name" value="Cyclin-like_dom"/>
</dbReference>
<accession>A0A833RAT9</accession>
<dbReference type="InterPro" id="IPR036915">
    <property type="entry name" value="Cyclin-like_sf"/>
</dbReference>
<dbReference type="InterPro" id="IPR006671">
    <property type="entry name" value="Cyclin_N"/>
</dbReference>
<dbReference type="Gene3D" id="1.10.472.10">
    <property type="entry name" value="Cyclin-like"/>
    <property type="match status" value="4"/>
</dbReference>
<sequence>MDWNLEIDRQAESRRIIRIPPGFEYMATKNQDPISPQQRRIQGTEQKQQVVLSSENHFQHTNNKVASGTCGVNYMEIDEIDLPDLNNQLAVVEYVKELYAFYKEQQHLCRPTYYMNRQPELNNDIRATAIAWLVKMHYNLRLWPETLYLAVHIIDRYLYLEVTPRSHFQVVVICSLLIASKYEENKALKVNDLLQLTGYRYTKEVVICMEKMILNRLEWFLTVPTTYMFLVRFIKAAKADKELENMIYFYGELGLVEYKMILYVPCKVAAAAVYAARCTLGKSPLWTDTLQRHTSYSESEIQDCAQILVEAHMAAPSSIHKLSVVYTKYKLKEYGGVALYPPAATHSCYLKGTEQKLQVVLPSQNQVHIIEREVKFREIRDSRARAESRVIRIPPGFESMAAKNQVPTSPQQRRIQGTEQKQQVILPSQNKVHQTNNKVASGTCGVNYMEIDEIDLPDLNNQLAVVEYVKELYAFYKEQQHLCRPTYYMNRQPELNKDIRATAIAWLVKMHYGLRLWPETLYLAVHIIDRYLCLAVTPRSNLQLVVICSLLIASKYEENKALKVNDLLQLTGYRYTKEVVICMEKMILNRLEWYLTVPTTYMFLVRFIKAAKADKELENMIYFYGELGLVEYKMILFVPCMVAAAAVYAARCTLGKYPLWTDTLQRHTSYSESEIQKCAQILAEAHLVAPSSVHKLRVVYSKYELKEYGGVALYPPAAVLIEGALFEVQAQGVWRFRQYHIAILAMLKENGYERCNLNRQDIGHPH</sequence>
<dbReference type="SMART" id="SM00385">
    <property type="entry name" value="CYCLIN"/>
    <property type="match status" value="4"/>
</dbReference>
<dbReference type="AlphaFoldDB" id="A0A833RAT9"/>
<gene>
    <name evidence="9" type="ORF">FCM35_KLT01921</name>
</gene>
<proteinExistence type="inferred from homology"/>
<dbReference type="SUPFAM" id="SSF47954">
    <property type="entry name" value="Cyclin-like"/>
    <property type="match status" value="4"/>
</dbReference>
<feature type="domain" description="Cyclin C-terminal" evidence="8">
    <location>
        <begin position="598"/>
        <end position="717"/>
    </location>
</feature>
<evidence type="ECO:0000256" key="2">
    <source>
        <dbReference type="ARBA" id="ARBA00022618"/>
    </source>
</evidence>
<evidence type="ECO:0000256" key="4">
    <source>
        <dbReference type="ARBA" id="ARBA00023306"/>
    </source>
</evidence>
<dbReference type="PROSITE" id="PS00292">
    <property type="entry name" value="CYCLINS"/>
    <property type="match status" value="2"/>
</dbReference>
<comment type="caution">
    <text evidence="9">The sequence shown here is derived from an EMBL/GenBank/DDBJ whole genome shotgun (WGS) entry which is preliminary data.</text>
</comment>
<dbReference type="OrthoDB" id="5590282at2759"/>
<dbReference type="FunFam" id="1.10.472.10:FF:000032">
    <property type="entry name" value="G2/mitotic-specific cyclin-1"/>
    <property type="match status" value="2"/>
</dbReference>
<evidence type="ECO:0000313" key="10">
    <source>
        <dbReference type="Proteomes" id="UP000623129"/>
    </source>
</evidence>
<evidence type="ECO:0000256" key="5">
    <source>
        <dbReference type="RuleBase" id="RU000383"/>
    </source>
</evidence>
<dbReference type="EMBL" id="SWLB01000011">
    <property type="protein sequence ID" value="KAF3332344.1"/>
    <property type="molecule type" value="Genomic_DNA"/>
</dbReference>
<feature type="domain" description="Cyclin-like" evidence="7">
    <location>
        <begin position="505"/>
        <end position="589"/>
    </location>
</feature>
<evidence type="ECO:0000259" key="7">
    <source>
        <dbReference type="SMART" id="SM00385"/>
    </source>
</evidence>
<evidence type="ECO:0000259" key="8">
    <source>
        <dbReference type="SMART" id="SM01332"/>
    </source>
</evidence>
<dbReference type="PANTHER" id="PTHR10177">
    <property type="entry name" value="CYCLINS"/>
    <property type="match status" value="1"/>
</dbReference>
<dbReference type="Pfam" id="PF02984">
    <property type="entry name" value="Cyclin_C"/>
    <property type="match status" value="2"/>
</dbReference>
<comment type="similarity">
    <text evidence="1">Belongs to the cyclin family. Cyclin AB subfamily.</text>
</comment>
<evidence type="ECO:0000313" key="9">
    <source>
        <dbReference type="EMBL" id="KAF3332344.1"/>
    </source>
</evidence>
<evidence type="ECO:0000256" key="6">
    <source>
        <dbReference type="SAM" id="MobiDB-lite"/>
    </source>
</evidence>
<protein>
    <submittedName>
        <fullName evidence="9">G2/mitotic-specific cyclin S13-7-like isoform X1</fullName>
    </submittedName>
</protein>
<organism evidence="9 10">
    <name type="scientific">Carex littledalei</name>
    <dbReference type="NCBI Taxonomy" id="544730"/>
    <lineage>
        <taxon>Eukaryota</taxon>
        <taxon>Viridiplantae</taxon>
        <taxon>Streptophyta</taxon>
        <taxon>Embryophyta</taxon>
        <taxon>Tracheophyta</taxon>
        <taxon>Spermatophyta</taxon>
        <taxon>Magnoliopsida</taxon>
        <taxon>Liliopsida</taxon>
        <taxon>Poales</taxon>
        <taxon>Cyperaceae</taxon>
        <taxon>Cyperoideae</taxon>
        <taxon>Cariceae</taxon>
        <taxon>Carex</taxon>
        <taxon>Carex subgen. Euthyceras</taxon>
    </lineage>
</organism>
<reference evidence="9" key="1">
    <citation type="submission" date="2020-01" db="EMBL/GenBank/DDBJ databases">
        <title>Genome sequence of Kobresia littledalei, the first chromosome-level genome in the family Cyperaceae.</title>
        <authorList>
            <person name="Qu G."/>
        </authorList>
    </citation>
    <scope>NUCLEOTIDE SEQUENCE</scope>
    <source>
        <strain evidence="9">C.B.Clarke</strain>
        <tissue evidence="9">Leaf</tissue>
    </source>
</reference>
<dbReference type="InterPro" id="IPR039361">
    <property type="entry name" value="Cyclin"/>
</dbReference>
<keyword evidence="10" id="KW-1185">Reference proteome</keyword>
<feature type="domain" description="Cyclin-like" evidence="7">
    <location>
        <begin position="602"/>
        <end position="684"/>
    </location>
</feature>
<dbReference type="FunFam" id="1.10.472.10:FF:000001">
    <property type="entry name" value="G2/mitotic-specific cyclin"/>
    <property type="match status" value="2"/>
</dbReference>
<dbReference type="Pfam" id="PF00134">
    <property type="entry name" value="Cyclin_N"/>
    <property type="match status" value="2"/>
</dbReference>
<keyword evidence="4" id="KW-0131">Cell cycle</keyword>
<dbReference type="SMART" id="SM01332">
    <property type="entry name" value="Cyclin_C"/>
    <property type="match status" value="2"/>
</dbReference>
<name>A0A833RAT9_9POAL</name>
<evidence type="ECO:0000256" key="3">
    <source>
        <dbReference type="ARBA" id="ARBA00023127"/>
    </source>
</evidence>
<dbReference type="GO" id="GO:0010332">
    <property type="term" value="P:response to gamma radiation"/>
    <property type="evidence" value="ECO:0007669"/>
    <property type="project" value="UniProtKB-ARBA"/>
</dbReference>
<feature type="domain" description="Cyclin C-terminal" evidence="8">
    <location>
        <begin position="224"/>
        <end position="343"/>
    </location>
</feature>
<dbReference type="GO" id="GO:0051301">
    <property type="term" value="P:cell division"/>
    <property type="evidence" value="ECO:0007669"/>
    <property type="project" value="UniProtKB-KW"/>
</dbReference>
<keyword evidence="2" id="KW-0132">Cell division</keyword>
<feature type="domain" description="Cyclin-like" evidence="7">
    <location>
        <begin position="228"/>
        <end position="310"/>
    </location>
</feature>
<feature type="region of interest" description="Disordered" evidence="6">
    <location>
        <begin position="401"/>
        <end position="420"/>
    </location>
</feature>
<feature type="compositionally biased region" description="Polar residues" evidence="6">
    <location>
        <begin position="405"/>
        <end position="420"/>
    </location>
</feature>
<dbReference type="InterPro" id="IPR048258">
    <property type="entry name" value="Cyclins_cyclin-box"/>
</dbReference>